<sequence>MQPTLAPAPQQYRPPPQNTLPAYHSHRPDQHPIPRNPHQHNIDPAISGSGIMNQHMGSEGSGEGEGSDKRGKRELSTSKRAAQNRAAQRAFRQRKEGHIKALETQVREFNALNETFKAVQGENHALREYALSLQQDLVRRGASFPPPPPHVDLQAHRHQANNQYHTQSAQTMASPNNGPAEDPSQGNGSAPTAAMRTFEDEMQAHASAAQAVAAEHKHFNKDSMTANQQRPRTADSSPRLPPPPNGLPGPHP</sequence>
<keyword evidence="12" id="KW-1185">Reference proteome</keyword>
<evidence type="ECO:0000313" key="11">
    <source>
        <dbReference type="EMBL" id="MDI1485934.1"/>
    </source>
</evidence>
<keyword evidence="6" id="KW-0804">Transcription</keyword>
<dbReference type="PROSITE" id="PS00036">
    <property type="entry name" value="BZIP_BASIC"/>
    <property type="match status" value="1"/>
</dbReference>
<proteinExistence type="inferred from homology"/>
<dbReference type="PANTHER" id="PTHR40621">
    <property type="entry name" value="TRANSCRIPTION FACTOR KAPC-RELATED"/>
    <property type="match status" value="1"/>
</dbReference>
<evidence type="ECO:0000256" key="4">
    <source>
        <dbReference type="ARBA" id="ARBA00023015"/>
    </source>
</evidence>
<organism evidence="11 12">
    <name type="scientific">Ramalina farinacea</name>
    <dbReference type="NCBI Taxonomy" id="258253"/>
    <lineage>
        <taxon>Eukaryota</taxon>
        <taxon>Fungi</taxon>
        <taxon>Dikarya</taxon>
        <taxon>Ascomycota</taxon>
        <taxon>Pezizomycotina</taxon>
        <taxon>Lecanoromycetes</taxon>
        <taxon>OSLEUM clade</taxon>
        <taxon>Lecanoromycetidae</taxon>
        <taxon>Lecanorales</taxon>
        <taxon>Lecanorineae</taxon>
        <taxon>Ramalinaceae</taxon>
        <taxon>Ramalina</taxon>
    </lineage>
</organism>
<evidence type="ECO:0000256" key="3">
    <source>
        <dbReference type="ARBA" id="ARBA00007163"/>
    </source>
</evidence>
<dbReference type="InterPro" id="IPR046347">
    <property type="entry name" value="bZIP_sf"/>
</dbReference>
<feature type="region of interest" description="Disordered" evidence="9">
    <location>
        <begin position="163"/>
        <end position="252"/>
    </location>
</feature>
<comment type="subcellular location">
    <subcellularLocation>
        <location evidence="2">Nucleus</location>
    </subcellularLocation>
</comment>
<dbReference type="GO" id="GO:0090575">
    <property type="term" value="C:RNA polymerase II transcription regulator complex"/>
    <property type="evidence" value="ECO:0007669"/>
    <property type="project" value="TreeGrafter"/>
</dbReference>
<gene>
    <name evidence="11" type="ORF">OHK93_004123</name>
</gene>
<dbReference type="InterPro" id="IPR050936">
    <property type="entry name" value="AP-1-like"/>
</dbReference>
<feature type="compositionally biased region" description="Low complexity" evidence="9">
    <location>
        <begin position="204"/>
        <end position="213"/>
    </location>
</feature>
<feature type="compositionally biased region" description="Pro residues" evidence="9">
    <location>
        <begin position="239"/>
        <end position="252"/>
    </location>
</feature>
<evidence type="ECO:0000256" key="7">
    <source>
        <dbReference type="ARBA" id="ARBA00023242"/>
    </source>
</evidence>
<feature type="compositionally biased region" description="Polar residues" evidence="9">
    <location>
        <begin position="222"/>
        <end position="236"/>
    </location>
</feature>
<comment type="caution">
    <text evidence="11">The sequence shown here is derived from an EMBL/GenBank/DDBJ whole genome shotgun (WGS) entry which is preliminary data.</text>
</comment>
<protein>
    <recommendedName>
        <fullName evidence="8">Putative transcription factor kapC</fullName>
    </recommendedName>
</protein>
<evidence type="ECO:0000256" key="8">
    <source>
        <dbReference type="ARBA" id="ARBA00044067"/>
    </source>
</evidence>
<name>A0AA43QHW2_9LECA</name>
<dbReference type="EMBL" id="JAPUFD010000002">
    <property type="protein sequence ID" value="MDI1485934.1"/>
    <property type="molecule type" value="Genomic_DNA"/>
</dbReference>
<feature type="compositionally biased region" description="Polar residues" evidence="9">
    <location>
        <begin position="163"/>
        <end position="177"/>
    </location>
</feature>
<accession>A0AA43QHW2</accession>
<evidence type="ECO:0000256" key="2">
    <source>
        <dbReference type="ARBA" id="ARBA00004123"/>
    </source>
</evidence>
<feature type="domain" description="BZIP" evidence="10">
    <location>
        <begin position="79"/>
        <end position="94"/>
    </location>
</feature>
<evidence type="ECO:0000313" key="12">
    <source>
        <dbReference type="Proteomes" id="UP001161017"/>
    </source>
</evidence>
<keyword evidence="7" id="KW-0539">Nucleus</keyword>
<dbReference type="Pfam" id="PF00170">
    <property type="entry name" value="bZIP_1"/>
    <property type="match status" value="1"/>
</dbReference>
<dbReference type="SUPFAM" id="SSF57959">
    <property type="entry name" value="Leucine zipper domain"/>
    <property type="match status" value="1"/>
</dbReference>
<dbReference type="Proteomes" id="UP001161017">
    <property type="component" value="Unassembled WGS sequence"/>
</dbReference>
<feature type="compositionally biased region" description="Low complexity" evidence="9">
    <location>
        <begin position="80"/>
        <end position="90"/>
    </location>
</feature>
<evidence type="ECO:0000256" key="6">
    <source>
        <dbReference type="ARBA" id="ARBA00023163"/>
    </source>
</evidence>
<dbReference type="Gene3D" id="1.20.5.170">
    <property type="match status" value="1"/>
</dbReference>
<comment type="similarity">
    <text evidence="3">Belongs to the bZIP family.</text>
</comment>
<keyword evidence="5" id="KW-0238">DNA-binding</keyword>
<feature type="region of interest" description="Disordered" evidence="9">
    <location>
        <begin position="1"/>
        <end position="96"/>
    </location>
</feature>
<evidence type="ECO:0000256" key="1">
    <source>
        <dbReference type="ARBA" id="ARBA00004049"/>
    </source>
</evidence>
<keyword evidence="4" id="KW-0805">Transcription regulation</keyword>
<dbReference type="GO" id="GO:0000976">
    <property type="term" value="F:transcription cis-regulatory region binding"/>
    <property type="evidence" value="ECO:0007669"/>
    <property type="project" value="InterPro"/>
</dbReference>
<evidence type="ECO:0000259" key="10">
    <source>
        <dbReference type="PROSITE" id="PS00036"/>
    </source>
</evidence>
<dbReference type="PANTHER" id="PTHR40621:SF11">
    <property type="entry name" value="TRANSCRIPTION FACTOR KAPC-RELATED"/>
    <property type="match status" value="1"/>
</dbReference>
<dbReference type="InterPro" id="IPR004827">
    <property type="entry name" value="bZIP"/>
</dbReference>
<dbReference type="SMART" id="SM00338">
    <property type="entry name" value="BRLZ"/>
    <property type="match status" value="1"/>
</dbReference>
<feature type="compositionally biased region" description="Basic and acidic residues" evidence="9">
    <location>
        <begin position="66"/>
        <end position="77"/>
    </location>
</feature>
<dbReference type="GO" id="GO:0001228">
    <property type="term" value="F:DNA-binding transcription activator activity, RNA polymerase II-specific"/>
    <property type="evidence" value="ECO:0007669"/>
    <property type="project" value="TreeGrafter"/>
</dbReference>
<reference evidence="11" key="1">
    <citation type="journal article" date="2023" name="Genome Biol. Evol.">
        <title>First Whole Genome Sequence and Flow Cytometry Genome Size Data for the Lichen-Forming Fungus Ramalina farinacea (Ascomycota).</title>
        <authorList>
            <person name="Llewellyn T."/>
            <person name="Mian S."/>
            <person name="Hill R."/>
            <person name="Leitch I.J."/>
            <person name="Gaya E."/>
        </authorList>
    </citation>
    <scope>NUCLEOTIDE SEQUENCE</scope>
    <source>
        <strain evidence="11">LIQ254RAFAR</strain>
    </source>
</reference>
<evidence type="ECO:0000256" key="5">
    <source>
        <dbReference type="ARBA" id="ARBA00023125"/>
    </source>
</evidence>
<dbReference type="AlphaFoldDB" id="A0AA43QHW2"/>
<evidence type="ECO:0000256" key="9">
    <source>
        <dbReference type="SAM" id="MobiDB-lite"/>
    </source>
</evidence>
<comment type="function">
    <text evidence="1">Putative transcription factor.</text>
</comment>